<dbReference type="Proteomes" id="UP000195557">
    <property type="component" value="Unassembled WGS sequence"/>
</dbReference>
<organism evidence="2">
    <name type="scientific">Ostreococcus tauri</name>
    <name type="common">Marine green alga</name>
    <dbReference type="NCBI Taxonomy" id="70448"/>
    <lineage>
        <taxon>Eukaryota</taxon>
        <taxon>Viridiplantae</taxon>
        <taxon>Chlorophyta</taxon>
        <taxon>Mamiellophyceae</taxon>
        <taxon>Mamiellales</taxon>
        <taxon>Bathycoccaceae</taxon>
        <taxon>Ostreococcus</taxon>
    </lineage>
</organism>
<protein>
    <submittedName>
        <fullName evidence="2">Uncharacterized protein</fullName>
    </submittedName>
</protein>
<gene>
    <name evidence="2" type="ORF">BE221DRAFT_76059</name>
</gene>
<evidence type="ECO:0000256" key="1">
    <source>
        <dbReference type="SAM" id="MobiDB-lite"/>
    </source>
</evidence>
<dbReference type="EMBL" id="KZ155785">
    <property type="protein sequence ID" value="OUS45891.1"/>
    <property type="molecule type" value="Genomic_DNA"/>
</dbReference>
<sequence length="157" mass="18555">RDADERDEERDPLRVDGGDDCAREDARDGGEARETTARDATDATRIWDGSESRLWLTCYETYGEASHARACTRSKAACNRRFRRTRGLRLTFQCTPSRSIRNSRRLRTLRRRGRLSASSTWMQAFWRRLGRNIYTLTSRDRASHRACCRRRCDRRRY</sequence>
<accession>A0A1Y5I8X8</accession>
<reference evidence="2" key="1">
    <citation type="submission" date="2017-04" db="EMBL/GenBank/DDBJ databases">
        <title>Population genomics of picophytoplankton unveils novel chromosome hypervariability.</title>
        <authorList>
            <consortium name="DOE Joint Genome Institute"/>
            <person name="Blanc-Mathieu R."/>
            <person name="Krasovec M."/>
            <person name="Hebrard M."/>
            <person name="Yau S."/>
            <person name="Desgranges E."/>
            <person name="Martin J."/>
            <person name="Schackwitz W."/>
            <person name="Kuo A."/>
            <person name="Salin G."/>
            <person name="Donnadieu C."/>
            <person name="Desdevises Y."/>
            <person name="Sanchez-Ferandin S."/>
            <person name="Moreau H."/>
            <person name="Rivals E."/>
            <person name="Grigoriev I.V."/>
            <person name="Grimsley N."/>
            <person name="Eyre-Walker A."/>
            <person name="Piganeau G."/>
        </authorList>
    </citation>
    <scope>NUCLEOTIDE SEQUENCE [LARGE SCALE GENOMIC DNA]</scope>
    <source>
        <strain evidence="2">RCC 1115</strain>
    </source>
</reference>
<proteinExistence type="predicted"/>
<feature type="non-terminal residue" evidence="2">
    <location>
        <position position="1"/>
    </location>
</feature>
<evidence type="ECO:0000313" key="2">
    <source>
        <dbReference type="EMBL" id="OUS45891.1"/>
    </source>
</evidence>
<feature type="compositionally biased region" description="Basic and acidic residues" evidence="1">
    <location>
        <begin position="9"/>
        <end position="39"/>
    </location>
</feature>
<dbReference type="AlphaFoldDB" id="A0A1Y5I8X8"/>
<name>A0A1Y5I8X8_OSTTA</name>
<feature type="region of interest" description="Disordered" evidence="1">
    <location>
        <begin position="1"/>
        <end position="39"/>
    </location>
</feature>